<reference evidence="1 2" key="1">
    <citation type="journal article" date="2015" name="Genome Biol. Evol.">
        <title>Comparative Genomics of a Bacterivorous Green Alga Reveals Evolutionary Causalities and Consequences of Phago-Mixotrophic Mode of Nutrition.</title>
        <authorList>
            <person name="Burns J.A."/>
            <person name="Paasch A."/>
            <person name="Narechania A."/>
            <person name="Kim E."/>
        </authorList>
    </citation>
    <scope>NUCLEOTIDE SEQUENCE [LARGE SCALE GENOMIC DNA]</scope>
    <source>
        <strain evidence="1 2">PLY_AMNH</strain>
    </source>
</reference>
<keyword evidence="2" id="KW-1185">Reference proteome</keyword>
<sequence>MPGTLQVQVVDVEIEGKPCTESLAVAATLGRCVCRASPGACLVFPRATPTDVLGQCEENLTLDMQELLLGGAVILPSGAWCMAARRSTVTLRGLVDGHKVGGLEGSVGWQRVGWIALDVEVLVGRWIVGRTLSRL</sequence>
<evidence type="ECO:0000313" key="2">
    <source>
        <dbReference type="Proteomes" id="UP001190700"/>
    </source>
</evidence>
<dbReference type="AlphaFoldDB" id="A0AAE0GXX8"/>
<dbReference type="Proteomes" id="UP001190700">
    <property type="component" value="Unassembled WGS sequence"/>
</dbReference>
<gene>
    <name evidence="1" type="ORF">CYMTET_6026</name>
</gene>
<dbReference type="EMBL" id="LGRX02001275">
    <property type="protein sequence ID" value="KAK3286420.1"/>
    <property type="molecule type" value="Genomic_DNA"/>
</dbReference>
<name>A0AAE0GXX8_9CHLO</name>
<organism evidence="1 2">
    <name type="scientific">Cymbomonas tetramitiformis</name>
    <dbReference type="NCBI Taxonomy" id="36881"/>
    <lineage>
        <taxon>Eukaryota</taxon>
        <taxon>Viridiplantae</taxon>
        <taxon>Chlorophyta</taxon>
        <taxon>Pyramimonadophyceae</taxon>
        <taxon>Pyramimonadales</taxon>
        <taxon>Pyramimonadaceae</taxon>
        <taxon>Cymbomonas</taxon>
    </lineage>
</organism>
<evidence type="ECO:0000313" key="1">
    <source>
        <dbReference type="EMBL" id="KAK3286420.1"/>
    </source>
</evidence>
<comment type="caution">
    <text evidence="1">The sequence shown here is derived from an EMBL/GenBank/DDBJ whole genome shotgun (WGS) entry which is preliminary data.</text>
</comment>
<proteinExistence type="predicted"/>
<accession>A0AAE0GXX8</accession>
<protein>
    <submittedName>
        <fullName evidence="1">Uncharacterized protein</fullName>
    </submittedName>
</protein>